<evidence type="ECO:0000313" key="1">
    <source>
        <dbReference type="EMBL" id="CAG8506351.1"/>
    </source>
</evidence>
<comment type="caution">
    <text evidence="1">The sequence shown here is derived from an EMBL/GenBank/DDBJ whole genome shotgun (WGS) entry which is preliminary data.</text>
</comment>
<keyword evidence="2" id="KW-1185">Reference proteome</keyword>
<dbReference type="Proteomes" id="UP000789366">
    <property type="component" value="Unassembled WGS sequence"/>
</dbReference>
<gene>
    <name evidence="1" type="ORF">SPELUC_LOCUS3262</name>
</gene>
<protein>
    <submittedName>
        <fullName evidence="1">10710_t:CDS:1</fullName>
    </submittedName>
</protein>
<reference evidence="1" key="1">
    <citation type="submission" date="2021-06" db="EMBL/GenBank/DDBJ databases">
        <authorList>
            <person name="Kallberg Y."/>
            <person name="Tangrot J."/>
            <person name="Rosling A."/>
        </authorList>
    </citation>
    <scope>NUCLEOTIDE SEQUENCE</scope>
    <source>
        <strain evidence="1">28 12/20/2015</strain>
    </source>
</reference>
<dbReference type="EMBL" id="CAJVPW010002433">
    <property type="protein sequence ID" value="CAG8506351.1"/>
    <property type="molecule type" value="Genomic_DNA"/>
</dbReference>
<name>A0ACA9L5K8_9GLOM</name>
<evidence type="ECO:0000313" key="2">
    <source>
        <dbReference type="Proteomes" id="UP000789366"/>
    </source>
</evidence>
<accession>A0ACA9L5K8</accession>
<sequence length="44" mass="5215">DLNVFYFKNTQGESKEIKLETQTEPMEMDNQEQPFQAQIEIPPK</sequence>
<feature type="non-terminal residue" evidence="1">
    <location>
        <position position="1"/>
    </location>
</feature>
<organism evidence="1 2">
    <name type="scientific">Cetraspora pellucida</name>
    <dbReference type="NCBI Taxonomy" id="1433469"/>
    <lineage>
        <taxon>Eukaryota</taxon>
        <taxon>Fungi</taxon>
        <taxon>Fungi incertae sedis</taxon>
        <taxon>Mucoromycota</taxon>
        <taxon>Glomeromycotina</taxon>
        <taxon>Glomeromycetes</taxon>
        <taxon>Diversisporales</taxon>
        <taxon>Gigasporaceae</taxon>
        <taxon>Cetraspora</taxon>
    </lineage>
</organism>
<proteinExistence type="predicted"/>